<dbReference type="EMBL" id="JANVFT010000020">
    <property type="protein sequence ID" value="KAJ4497524.1"/>
    <property type="molecule type" value="Genomic_DNA"/>
</dbReference>
<accession>A0ABQ8VMB4</accession>
<evidence type="ECO:0000313" key="1">
    <source>
        <dbReference type="EMBL" id="KAJ4497524.1"/>
    </source>
</evidence>
<comment type="caution">
    <text evidence="1">The sequence shown here is derived from an EMBL/GenBank/DDBJ whole genome shotgun (WGS) entry which is preliminary data.</text>
</comment>
<proteinExistence type="predicted"/>
<reference evidence="1" key="1">
    <citation type="submission" date="2022-08" db="EMBL/GenBank/DDBJ databases">
        <title>A Global Phylogenomic Analysis of the Shiitake Genus Lentinula.</title>
        <authorList>
            <consortium name="DOE Joint Genome Institute"/>
            <person name="Sierra-Patev S."/>
            <person name="Min B."/>
            <person name="Naranjo-Ortiz M."/>
            <person name="Looney B."/>
            <person name="Konkel Z."/>
            <person name="Slot J.C."/>
            <person name="Sakamoto Y."/>
            <person name="Steenwyk J.L."/>
            <person name="Rokas A."/>
            <person name="Carro J."/>
            <person name="Camarero S."/>
            <person name="Ferreira P."/>
            <person name="Molpeceres G."/>
            <person name="Ruiz-Duenas F.J."/>
            <person name="Serrano A."/>
            <person name="Henrissat B."/>
            <person name="Drula E."/>
            <person name="Hughes K.W."/>
            <person name="Mata J.L."/>
            <person name="Ishikawa N.K."/>
            <person name="Vargas-Isla R."/>
            <person name="Ushijima S."/>
            <person name="Smith C.A."/>
            <person name="Ahrendt S."/>
            <person name="Andreopoulos W."/>
            <person name="He G."/>
            <person name="Labutti K."/>
            <person name="Lipzen A."/>
            <person name="Ng V."/>
            <person name="Riley R."/>
            <person name="Sandor L."/>
            <person name="Barry K."/>
            <person name="Martinez A.T."/>
            <person name="Xiao Y."/>
            <person name="Gibbons J.G."/>
            <person name="Terashima K."/>
            <person name="Grigoriev I.V."/>
            <person name="Hibbett D.S."/>
        </authorList>
    </citation>
    <scope>NUCLEOTIDE SEQUENCE</scope>
    <source>
        <strain evidence="1">RHP3577 ss4</strain>
    </source>
</reference>
<organism evidence="1 2">
    <name type="scientific">Lentinula lateritia</name>
    <dbReference type="NCBI Taxonomy" id="40482"/>
    <lineage>
        <taxon>Eukaryota</taxon>
        <taxon>Fungi</taxon>
        <taxon>Dikarya</taxon>
        <taxon>Basidiomycota</taxon>
        <taxon>Agaricomycotina</taxon>
        <taxon>Agaricomycetes</taxon>
        <taxon>Agaricomycetidae</taxon>
        <taxon>Agaricales</taxon>
        <taxon>Marasmiineae</taxon>
        <taxon>Omphalotaceae</taxon>
        <taxon>Lentinula</taxon>
    </lineage>
</organism>
<protein>
    <submittedName>
        <fullName evidence="1">Uncharacterized protein</fullName>
    </submittedName>
</protein>
<gene>
    <name evidence="1" type="ORF">C8R41DRAFT_208563</name>
</gene>
<name>A0ABQ8VMB4_9AGAR</name>
<dbReference type="Proteomes" id="UP001150217">
    <property type="component" value="Unassembled WGS sequence"/>
</dbReference>
<sequence length="85" mass="9885">MFFPTYSISRRFSCYHSYFLSPFFPCIFITPLSSCPSSTVIIYLHSICSIRSCHTNSPHRSWQHPHILTVADDLLKNDGQKFLIE</sequence>
<keyword evidence="2" id="KW-1185">Reference proteome</keyword>
<evidence type="ECO:0000313" key="2">
    <source>
        <dbReference type="Proteomes" id="UP001150217"/>
    </source>
</evidence>